<accession>A0AAV9UBE3</accession>
<name>A0AAV9UBE3_9PEZI</name>
<dbReference type="EMBL" id="JAVHNQ010000009">
    <property type="protein sequence ID" value="KAK6338604.1"/>
    <property type="molecule type" value="Genomic_DNA"/>
</dbReference>
<comment type="caution">
    <text evidence="1">The sequence shown here is derived from an EMBL/GenBank/DDBJ whole genome shotgun (WGS) entry which is preliminary data.</text>
</comment>
<gene>
    <name evidence="1" type="ORF">TWF696_009416</name>
</gene>
<sequence length="388" mass="43810">MSAGNVEAQGPSRLLVLPLEIRELIYGQLIVLCRQLPEPDLETVLRRTPYSIVFKLLPISIYYPAVLPKYSLLPVLQTCRQIRTEFQAFLGLIQKARSAVALATGARIRHVMDVEAYTLEMFLSWRELPLPPERPYNVIHELRFNYRVLRLEEADGRFGSTPRFDQTGMLYADRFGLFRLLNHLFNHGPQGFYAARLNGPNTTLADGTPRCMPLVETLAINVSFDPSDELKAWVAKIRAGNASAGPPLEEPRLVSMALGYGSTFEPNSNLGEVGRRVLNWLGKIVEKGFREFFEKFLKAKFLADGQVKRVVLRLDRLEEWESIFGVGGPAAEGSRTDQDPSNVSHHGLRTIFELDCDEPAPPEPQAFLFDSRLFEWGSIPEFQPTGHL</sequence>
<protein>
    <submittedName>
        <fullName evidence="1">Uncharacterized protein</fullName>
    </submittedName>
</protein>
<evidence type="ECO:0000313" key="1">
    <source>
        <dbReference type="EMBL" id="KAK6338604.1"/>
    </source>
</evidence>
<dbReference type="Proteomes" id="UP001375240">
    <property type="component" value="Unassembled WGS sequence"/>
</dbReference>
<dbReference type="AlphaFoldDB" id="A0AAV9UBE3"/>
<keyword evidence="2" id="KW-1185">Reference proteome</keyword>
<organism evidence="1 2">
    <name type="scientific">Orbilia brochopaga</name>
    <dbReference type="NCBI Taxonomy" id="3140254"/>
    <lineage>
        <taxon>Eukaryota</taxon>
        <taxon>Fungi</taxon>
        <taxon>Dikarya</taxon>
        <taxon>Ascomycota</taxon>
        <taxon>Pezizomycotina</taxon>
        <taxon>Orbiliomycetes</taxon>
        <taxon>Orbiliales</taxon>
        <taxon>Orbiliaceae</taxon>
        <taxon>Orbilia</taxon>
    </lineage>
</organism>
<reference evidence="1 2" key="1">
    <citation type="submission" date="2019-10" db="EMBL/GenBank/DDBJ databases">
        <authorList>
            <person name="Palmer J.M."/>
        </authorList>
    </citation>
    <scope>NUCLEOTIDE SEQUENCE [LARGE SCALE GENOMIC DNA]</scope>
    <source>
        <strain evidence="1 2">TWF696</strain>
    </source>
</reference>
<proteinExistence type="predicted"/>
<evidence type="ECO:0000313" key="2">
    <source>
        <dbReference type="Proteomes" id="UP001375240"/>
    </source>
</evidence>